<name>A0ABD3RRM5_9LAMI</name>
<sequence>MAYDLGETNYVESNRSELTEIGDSWRSLSLRSALSSFGSDSTLGDAEDELDKQTLSLWAQIDKLPISEQLKLSVFDDQQNEEKRVVDVTKLEAGEKHLFINKILKHIEHDNLRLLHKIKKRLDK</sequence>
<evidence type="ECO:0000313" key="2">
    <source>
        <dbReference type="Proteomes" id="UP001634393"/>
    </source>
</evidence>
<gene>
    <name evidence="1" type="ORF">ACJIZ3_015879</name>
</gene>
<proteinExistence type="predicted"/>
<evidence type="ECO:0000313" key="1">
    <source>
        <dbReference type="EMBL" id="KAL3814611.1"/>
    </source>
</evidence>
<reference evidence="1 2" key="1">
    <citation type="submission" date="2024-12" db="EMBL/GenBank/DDBJ databases">
        <title>The unique morphological basis and parallel evolutionary history of personate flowers in Penstemon.</title>
        <authorList>
            <person name="Depatie T.H."/>
            <person name="Wessinger C.A."/>
        </authorList>
    </citation>
    <scope>NUCLEOTIDE SEQUENCE [LARGE SCALE GENOMIC DNA]</scope>
    <source>
        <strain evidence="1">WTNN_2</strain>
        <tissue evidence="1">Leaf</tissue>
    </source>
</reference>
<dbReference type="EMBL" id="JBJXBP010000008">
    <property type="protein sequence ID" value="KAL3814611.1"/>
    <property type="molecule type" value="Genomic_DNA"/>
</dbReference>
<accession>A0ABD3RRM5</accession>
<organism evidence="1 2">
    <name type="scientific">Penstemon smallii</name>
    <dbReference type="NCBI Taxonomy" id="265156"/>
    <lineage>
        <taxon>Eukaryota</taxon>
        <taxon>Viridiplantae</taxon>
        <taxon>Streptophyta</taxon>
        <taxon>Embryophyta</taxon>
        <taxon>Tracheophyta</taxon>
        <taxon>Spermatophyta</taxon>
        <taxon>Magnoliopsida</taxon>
        <taxon>eudicotyledons</taxon>
        <taxon>Gunneridae</taxon>
        <taxon>Pentapetalae</taxon>
        <taxon>asterids</taxon>
        <taxon>lamiids</taxon>
        <taxon>Lamiales</taxon>
        <taxon>Plantaginaceae</taxon>
        <taxon>Cheloneae</taxon>
        <taxon>Penstemon</taxon>
    </lineage>
</organism>
<protein>
    <submittedName>
        <fullName evidence="1">Uncharacterized protein</fullName>
    </submittedName>
</protein>
<dbReference type="Proteomes" id="UP001634393">
    <property type="component" value="Unassembled WGS sequence"/>
</dbReference>
<keyword evidence="2" id="KW-1185">Reference proteome</keyword>
<dbReference type="AlphaFoldDB" id="A0ABD3RRM5"/>
<comment type="caution">
    <text evidence="1">The sequence shown here is derived from an EMBL/GenBank/DDBJ whole genome shotgun (WGS) entry which is preliminary data.</text>
</comment>